<dbReference type="CDD" id="cd07061">
    <property type="entry name" value="HP_HAP_like"/>
    <property type="match status" value="1"/>
</dbReference>
<keyword evidence="18" id="KW-1185">Reference proteome</keyword>
<keyword evidence="6" id="KW-1003">Cell membrane</keyword>
<evidence type="ECO:0000256" key="12">
    <source>
        <dbReference type="ARBA" id="ARBA00043668"/>
    </source>
</evidence>
<dbReference type="InterPro" id="IPR029033">
    <property type="entry name" value="His_PPase_superfam"/>
</dbReference>
<keyword evidence="8" id="KW-0378">Hydrolase</keyword>
<feature type="disulfide bond" evidence="16">
    <location>
        <begin position="74"/>
        <end position="407"/>
    </location>
</feature>
<keyword evidence="16" id="KW-1015">Disulfide bond</keyword>
<dbReference type="EC" id="3.1.3.62" evidence="4"/>
<dbReference type="PANTHER" id="PTHR20963">
    <property type="entry name" value="MULTIPLE INOSITOL POLYPHOSPHATE PHOSPHATASE-RELATED"/>
    <property type="match status" value="1"/>
</dbReference>
<dbReference type="PIRSF" id="PIRSF000894">
    <property type="entry name" value="Acid_phosphatase"/>
    <property type="match status" value="1"/>
</dbReference>
<dbReference type="AlphaFoldDB" id="A0AAV4CN76"/>
<comment type="caution">
    <text evidence="17">The sequence shown here is derived from an EMBL/GenBank/DDBJ whole genome shotgun (WGS) entry which is preliminary data.</text>
</comment>
<dbReference type="Gene3D" id="3.40.50.1240">
    <property type="entry name" value="Phosphoglycerate mutase-like"/>
    <property type="match status" value="1"/>
</dbReference>
<evidence type="ECO:0000313" key="18">
    <source>
        <dbReference type="Proteomes" id="UP000735302"/>
    </source>
</evidence>
<evidence type="ECO:0000256" key="4">
    <source>
        <dbReference type="ARBA" id="ARBA00013040"/>
    </source>
</evidence>
<dbReference type="InterPro" id="IPR000560">
    <property type="entry name" value="His_Pase_clade-2"/>
</dbReference>
<dbReference type="Pfam" id="PF00328">
    <property type="entry name" value="His_Phos_2"/>
    <property type="match status" value="1"/>
</dbReference>
<dbReference type="InterPro" id="IPR016274">
    <property type="entry name" value="Histidine_acid_Pase_euk"/>
</dbReference>
<comment type="catalytic activity">
    <reaction evidence="14">
        <text>1D-myo-inositol hexakisphosphate + H2O = 1D-myo-inositol 1,2,4,5,6-pentakisphosphate + phosphate</text>
        <dbReference type="Rhea" id="RHEA:16989"/>
        <dbReference type="ChEBI" id="CHEBI:15377"/>
        <dbReference type="ChEBI" id="CHEBI:43474"/>
        <dbReference type="ChEBI" id="CHEBI:57798"/>
        <dbReference type="ChEBI" id="CHEBI:58130"/>
        <dbReference type="EC" id="3.1.3.62"/>
    </reaction>
    <physiologicalReaction direction="left-to-right" evidence="14">
        <dbReference type="Rhea" id="RHEA:16990"/>
    </physiologicalReaction>
</comment>
<evidence type="ECO:0000256" key="7">
    <source>
        <dbReference type="ARBA" id="ARBA00022729"/>
    </source>
</evidence>
<dbReference type="EC" id="3.1.3.80" evidence="3"/>
<evidence type="ECO:0000256" key="8">
    <source>
        <dbReference type="ARBA" id="ARBA00022801"/>
    </source>
</evidence>
<evidence type="ECO:0000256" key="3">
    <source>
        <dbReference type="ARBA" id="ARBA00012976"/>
    </source>
</evidence>
<evidence type="ECO:0000256" key="9">
    <source>
        <dbReference type="ARBA" id="ARBA00023136"/>
    </source>
</evidence>
<evidence type="ECO:0000313" key="17">
    <source>
        <dbReference type="EMBL" id="GFO33114.1"/>
    </source>
</evidence>
<keyword evidence="7" id="KW-0732">Signal</keyword>
<dbReference type="PANTHER" id="PTHR20963:SF8">
    <property type="entry name" value="MULTIPLE INOSITOL POLYPHOSPHATE PHOSPHATASE 1"/>
    <property type="match status" value="1"/>
</dbReference>
<evidence type="ECO:0000256" key="11">
    <source>
        <dbReference type="ARBA" id="ARBA00031642"/>
    </source>
</evidence>
<evidence type="ECO:0000256" key="10">
    <source>
        <dbReference type="ARBA" id="ARBA00023180"/>
    </source>
</evidence>
<dbReference type="EMBL" id="BLXT01006765">
    <property type="protein sequence ID" value="GFO33114.1"/>
    <property type="molecule type" value="Genomic_DNA"/>
</dbReference>
<evidence type="ECO:0000256" key="14">
    <source>
        <dbReference type="ARBA" id="ARBA00043691"/>
    </source>
</evidence>
<name>A0AAV4CN76_9GAST</name>
<evidence type="ECO:0000256" key="5">
    <source>
        <dbReference type="ARBA" id="ARBA00018097"/>
    </source>
</evidence>
<evidence type="ECO:0000256" key="16">
    <source>
        <dbReference type="PIRSR" id="PIRSR000894-2"/>
    </source>
</evidence>
<feature type="disulfide bond" evidence="16">
    <location>
        <begin position="269"/>
        <end position="282"/>
    </location>
</feature>
<dbReference type="GO" id="GO:0005886">
    <property type="term" value="C:plasma membrane"/>
    <property type="evidence" value="ECO:0007669"/>
    <property type="project" value="UniProtKB-SubCell"/>
</dbReference>
<evidence type="ECO:0000256" key="13">
    <source>
        <dbReference type="ARBA" id="ARBA00043671"/>
    </source>
</evidence>
<comment type="catalytic activity">
    <reaction evidence="13">
        <text>1D-myo-inositol 1,2,4,5,6-pentakisphosphate + H2O = 1D-myo-inositol 1,2,5,6-tetrakisphosphate + phosphate</text>
        <dbReference type="Rhea" id="RHEA:77115"/>
        <dbReference type="ChEBI" id="CHEBI:15377"/>
        <dbReference type="ChEBI" id="CHEBI:43474"/>
        <dbReference type="ChEBI" id="CHEBI:57798"/>
        <dbReference type="ChEBI" id="CHEBI:195535"/>
        <dbReference type="EC" id="3.1.3.62"/>
    </reaction>
    <physiologicalReaction direction="left-to-right" evidence="13">
        <dbReference type="Rhea" id="RHEA:77116"/>
    </physiologicalReaction>
</comment>
<evidence type="ECO:0000256" key="2">
    <source>
        <dbReference type="ARBA" id="ARBA00008422"/>
    </source>
</evidence>
<evidence type="ECO:0000256" key="15">
    <source>
        <dbReference type="ARBA" id="ARBA00043832"/>
    </source>
</evidence>
<reference evidence="17 18" key="1">
    <citation type="journal article" date="2021" name="Elife">
        <title>Chloroplast acquisition without the gene transfer in kleptoplastic sea slugs, Plakobranchus ocellatus.</title>
        <authorList>
            <person name="Maeda T."/>
            <person name="Takahashi S."/>
            <person name="Yoshida T."/>
            <person name="Shimamura S."/>
            <person name="Takaki Y."/>
            <person name="Nagai Y."/>
            <person name="Toyoda A."/>
            <person name="Suzuki Y."/>
            <person name="Arimoto A."/>
            <person name="Ishii H."/>
            <person name="Satoh N."/>
            <person name="Nishiyama T."/>
            <person name="Hasebe M."/>
            <person name="Maruyama T."/>
            <person name="Minagawa J."/>
            <person name="Obokata J."/>
            <person name="Shigenobu S."/>
        </authorList>
    </citation>
    <scope>NUCLEOTIDE SEQUENCE [LARGE SCALE GENOMIC DNA]</scope>
</reference>
<keyword evidence="9" id="KW-0472">Membrane</keyword>
<keyword evidence="10" id="KW-0325">Glycoprotein</keyword>
<proteinExistence type="inferred from homology"/>
<dbReference type="SUPFAM" id="SSF53254">
    <property type="entry name" value="Phosphoglycerate mutase-like"/>
    <property type="match status" value="1"/>
</dbReference>
<gene>
    <name evidence="17" type="ORF">PoB_005961900</name>
</gene>
<comment type="subcellular location">
    <subcellularLocation>
        <location evidence="1">Cell membrane</location>
    </subcellularLocation>
</comment>
<comment type="similarity">
    <text evidence="2">Belongs to the histidine acid phosphatase family. MINPP1 subfamily.</text>
</comment>
<dbReference type="Proteomes" id="UP000735302">
    <property type="component" value="Unassembled WGS sequence"/>
</dbReference>
<comment type="catalytic activity">
    <reaction evidence="12">
        <text>1D-myo-inositol 1,2,5,6-tetrakisphosphate + H2O = 1D-myo-inositol 1,2,6-trisphosphate + phosphate</text>
        <dbReference type="Rhea" id="RHEA:77119"/>
        <dbReference type="ChEBI" id="CHEBI:15377"/>
        <dbReference type="ChEBI" id="CHEBI:43474"/>
        <dbReference type="ChEBI" id="CHEBI:195535"/>
        <dbReference type="ChEBI" id="CHEBI:195537"/>
        <dbReference type="EC" id="3.1.3.62"/>
    </reaction>
    <physiologicalReaction direction="left-to-right" evidence="12">
        <dbReference type="Rhea" id="RHEA:77120"/>
    </physiologicalReaction>
</comment>
<comment type="catalytic activity">
    <reaction evidence="15">
        <text>(2R)-2,3-bisphosphoglycerate + H2O = (2R)-2-phosphoglycerate + phosphate</text>
        <dbReference type="Rhea" id="RHEA:27381"/>
        <dbReference type="ChEBI" id="CHEBI:15377"/>
        <dbReference type="ChEBI" id="CHEBI:43474"/>
        <dbReference type="ChEBI" id="CHEBI:58248"/>
        <dbReference type="ChEBI" id="CHEBI:58289"/>
        <dbReference type="EC" id="3.1.3.80"/>
    </reaction>
    <physiologicalReaction direction="left-to-right" evidence="15">
        <dbReference type="Rhea" id="RHEA:27382"/>
    </physiologicalReaction>
</comment>
<organism evidence="17 18">
    <name type="scientific">Plakobranchus ocellatus</name>
    <dbReference type="NCBI Taxonomy" id="259542"/>
    <lineage>
        <taxon>Eukaryota</taxon>
        <taxon>Metazoa</taxon>
        <taxon>Spiralia</taxon>
        <taxon>Lophotrochozoa</taxon>
        <taxon>Mollusca</taxon>
        <taxon>Gastropoda</taxon>
        <taxon>Heterobranchia</taxon>
        <taxon>Euthyneura</taxon>
        <taxon>Panpulmonata</taxon>
        <taxon>Sacoglossa</taxon>
        <taxon>Placobranchoidea</taxon>
        <taxon>Plakobranchidae</taxon>
        <taxon>Plakobranchus</taxon>
    </lineage>
</organism>
<sequence length="475" mass="54672">MAATMDTSRNSILRSRVLKSCVFVLWFIASVIPLTFSITSKHFSAKTPYNWVHSTGEVSQDEWYTMEDLKGMACNAVHASAVIRHGARYPGLEDVNNLINVHHRLVNAMEPDVNPGIYEWVNRFPSNNDKALHHLGEEEQEELGKRIATRLYTLFVDEDLTDFRFIVSSMQRTKDSAGAFYEGFSNVIHTEEDIDDEFDSEVNEELMRFFDLCAKYVYSVGQNKTAYKEYHDFLEGSEIAAVKARIYEKLGIKDDILKPAEIRLIYLACGYETAAFKSSPWCSVLEDDDMEILEYLGDIRHSIKNGYTHNITWQQSCPLLSEIFFGFDETIVEIESTEEDEEVGGFIVGQFAFGHAETVGPLYAILGLYNDSVPIKADNRKEQEHRLFRASKILPFSANAVFVLYECVPEEFKEHEEVDEAEYYLKLFVNEKPVRIPGCENIHCLYSEVRNRYSHYIDRCDFKQICKKAPPKDEL</sequence>
<dbReference type="GO" id="GO:0034417">
    <property type="term" value="F:bisphosphoglycerate 3-phosphatase activity"/>
    <property type="evidence" value="ECO:0007669"/>
    <property type="project" value="UniProtKB-EC"/>
</dbReference>
<accession>A0AAV4CN76</accession>
<evidence type="ECO:0000256" key="6">
    <source>
        <dbReference type="ARBA" id="ARBA00022475"/>
    </source>
</evidence>
<protein>
    <recommendedName>
        <fullName evidence="5">Multiple inositol polyphosphate phosphatase 1</fullName>
        <ecNumber evidence="4">3.1.3.62</ecNumber>
        <ecNumber evidence="3">3.1.3.80</ecNumber>
    </recommendedName>
    <alternativeName>
        <fullName evidence="11">2,3-bisphosphoglycerate 3-phosphatase</fullName>
    </alternativeName>
</protein>
<dbReference type="GO" id="GO:0003993">
    <property type="term" value="F:acid phosphatase activity"/>
    <property type="evidence" value="ECO:0007669"/>
    <property type="project" value="TreeGrafter"/>
</dbReference>
<dbReference type="GO" id="GO:0052745">
    <property type="term" value="F:inositol phosphate phosphatase activity"/>
    <property type="evidence" value="ECO:0007669"/>
    <property type="project" value="TreeGrafter"/>
</dbReference>
<evidence type="ECO:0000256" key="1">
    <source>
        <dbReference type="ARBA" id="ARBA00004236"/>
    </source>
</evidence>